<protein>
    <submittedName>
        <fullName evidence="1">Uncharacterized protein</fullName>
    </submittedName>
</protein>
<dbReference type="Proteomes" id="UP000793456">
    <property type="component" value="Chromosome XX"/>
</dbReference>
<organism evidence="1 2">
    <name type="scientific">Larimichthys crocea</name>
    <name type="common">Large yellow croaker</name>
    <name type="synonym">Pseudosciaena crocea</name>
    <dbReference type="NCBI Taxonomy" id="215358"/>
    <lineage>
        <taxon>Eukaryota</taxon>
        <taxon>Metazoa</taxon>
        <taxon>Chordata</taxon>
        <taxon>Craniata</taxon>
        <taxon>Vertebrata</taxon>
        <taxon>Euteleostomi</taxon>
        <taxon>Actinopterygii</taxon>
        <taxon>Neopterygii</taxon>
        <taxon>Teleostei</taxon>
        <taxon>Neoteleostei</taxon>
        <taxon>Acanthomorphata</taxon>
        <taxon>Eupercaria</taxon>
        <taxon>Sciaenidae</taxon>
        <taxon>Larimichthys</taxon>
    </lineage>
</organism>
<name>A0ACD3QE49_LARCR</name>
<accession>A0ACD3QE49</accession>
<gene>
    <name evidence="1" type="ORF">E3U43_004449</name>
</gene>
<proteinExistence type="predicted"/>
<keyword evidence="2" id="KW-1185">Reference proteome</keyword>
<dbReference type="EMBL" id="CM011693">
    <property type="protein sequence ID" value="TMS05199.1"/>
    <property type="molecule type" value="Genomic_DNA"/>
</dbReference>
<sequence length="106" mass="12179">MKRISALKDHRMPSLLSDPLASPQVSSWLVIYCVVHRHLALILISAGLQFSNRLLGIISCNEDVRKQRKTEGFHFKISYCDRHGSYFKNEFSLALWQALLDTRTCS</sequence>
<comment type="caution">
    <text evidence="1">The sequence shown here is derived from an EMBL/GenBank/DDBJ whole genome shotgun (WGS) entry which is preliminary data.</text>
</comment>
<reference evidence="1" key="1">
    <citation type="submission" date="2018-11" db="EMBL/GenBank/DDBJ databases">
        <title>The sequence and de novo assembly of Larimichthys crocea genome using PacBio and Hi-C technologies.</title>
        <authorList>
            <person name="Xu P."/>
            <person name="Chen B."/>
            <person name="Zhou Z."/>
            <person name="Ke Q."/>
            <person name="Wu Y."/>
            <person name="Bai H."/>
            <person name="Pu F."/>
        </authorList>
    </citation>
    <scope>NUCLEOTIDE SEQUENCE</scope>
    <source>
        <tissue evidence="1">Muscle</tissue>
    </source>
</reference>
<evidence type="ECO:0000313" key="1">
    <source>
        <dbReference type="EMBL" id="TMS05199.1"/>
    </source>
</evidence>
<evidence type="ECO:0000313" key="2">
    <source>
        <dbReference type="Proteomes" id="UP000793456"/>
    </source>
</evidence>